<name>A0A177EEN7_9MICR</name>
<reference evidence="2 3" key="1">
    <citation type="submission" date="2016-02" db="EMBL/GenBank/DDBJ databases">
        <title>Discovery of a natural microsporidian pathogen with a broad tissue tropism in Caenorhabditis elegans.</title>
        <authorList>
            <person name="Luallen R.J."/>
            <person name="Reinke A.W."/>
            <person name="Tong L."/>
            <person name="Botts M.R."/>
            <person name="Felix M.-A."/>
            <person name="Troemel E.R."/>
        </authorList>
    </citation>
    <scope>NUCLEOTIDE SEQUENCE [LARGE SCALE GENOMIC DNA]</scope>
    <source>
        <strain evidence="2 3">JUm2807</strain>
    </source>
</reference>
<dbReference type="EMBL" id="LTDL01000040">
    <property type="protein sequence ID" value="OAG29459.1"/>
    <property type="molecule type" value="Genomic_DNA"/>
</dbReference>
<evidence type="ECO:0000313" key="2">
    <source>
        <dbReference type="EMBL" id="OAG29459.1"/>
    </source>
</evidence>
<dbReference type="VEuPathDB" id="MicrosporidiaDB:NEDG_00592"/>
<feature type="region of interest" description="Disordered" evidence="1">
    <location>
        <begin position="280"/>
        <end position="376"/>
    </location>
</feature>
<feature type="compositionally biased region" description="Polar residues" evidence="1">
    <location>
        <begin position="320"/>
        <end position="345"/>
    </location>
</feature>
<sequence>MNRVICVDLKEEEVEIRTVEKQKKRKAPDQYDVDDPFFQEDEEVEVDAIECKYENFFCVSGETALQLEKKKEEKKEDVSKIRKEKRENIRHGFVADKEELLASFSEIEESSLAAAVRRLVVLEVLTEQDPAKDRLFAALSPLAAPSTHSRLRALIDAFFSHEELQKVLDETAVQSKGLIEKIKEGVEEEKLRVEEAFPNDSTETKYAKIHIGKSLMENCTLYTECEYLIYFVSLYMGGKKRVLEYPIKKAIFSQIQELFPSTYGSSGSIGKKIASHILKAKHKKGAEHTQATQDRESARAEDDDEAEAEAEEASNRESSQTPAQETQPVDELLSQSLVASDELSQPPTQPEPEPEPTREGPKEEPSSLSQYDTIEL</sequence>
<gene>
    <name evidence="2" type="ORF">NEDG_00592</name>
</gene>
<comment type="caution">
    <text evidence="2">The sequence shown here is derived from an EMBL/GenBank/DDBJ whole genome shotgun (WGS) entry which is preliminary data.</text>
</comment>
<protein>
    <submittedName>
        <fullName evidence="2">Uncharacterized protein</fullName>
    </submittedName>
</protein>
<organism evidence="2 3">
    <name type="scientific">Nematocida displodere</name>
    <dbReference type="NCBI Taxonomy" id="1805483"/>
    <lineage>
        <taxon>Eukaryota</taxon>
        <taxon>Fungi</taxon>
        <taxon>Fungi incertae sedis</taxon>
        <taxon>Microsporidia</taxon>
        <taxon>Nematocida</taxon>
    </lineage>
</organism>
<dbReference type="Proteomes" id="UP000185944">
    <property type="component" value="Unassembled WGS sequence"/>
</dbReference>
<dbReference type="OrthoDB" id="2196158at2759"/>
<evidence type="ECO:0000256" key="1">
    <source>
        <dbReference type="SAM" id="MobiDB-lite"/>
    </source>
</evidence>
<accession>A0A177EEN7</accession>
<feature type="compositionally biased region" description="Polar residues" evidence="1">
    <location>
        <begin position="366"/>
        <end position="376"/>
    </location>
</feature>
<feature type="compositionally biased region" description="Basic and acidic residues" evidence="1">
    <location>
        <begin position="355"/>
        <end position="365"/>
    </location>
</feature>
<dbReference type="GeneID" id="93646942"/>
<dbReference type="RefSeq" id="XP_067544107.1">
    <property type="nucleotide sequence ID" value="XM_067688010.1"/>
</dbReference>
<feature type="compositionally biased region" description="Acidic residues" evidence="1">
    <location>
        <begin position="301"/>
        <end position="312"/>
    </location>
</feature>
<proteinExistence type="predicted"/>
<keyword evidence="3" id="KW-1185">Reference proteome</keyword>
<evidence type="ECO:0000313" key="3">
    <source>
        <dbReference type="Proteomes" id="UP000185944"/>
    </source>
</evidence>
<dbReference type="AlphaFoldDB" id="A0A177EEN7"/>